<dbReference type="EMBL" id="DSBW01000156">
    <property type="protein sequence ID" value="HED31423.1"/>
    <property type="molecule type" value="Genomic_DNA"/>
</dbReference>
<dbReference type="GO" id="GO:0008914">
    <property type="term" value="F:leucyl-tRNA--protein transferase activity"/>
    <property type="evidence" value="ECO:0007669"/>
    <property type="project" value="UniProtKB-UniRule"/>
</dbReference>
<dbReference type="EC" id="2.3.2.6" evidence="4"/>
<reference evidence="5" key="1">
    <citation type="journal article" date="2020" name="mSystems">
        <title>Genome- and Community-Level Interaction Insights into Carbon Utilization and Element Cycling Functions of Hydrothermarchaeota in Hydrothermal Sediment.</title>
        <authorList>
            <person name="Zhou Z."/>
            <person name="Liu Y."/>
            <person name="Xu W."/>
            <person name="Pan J."/>
            <person name="Luo Z.H."/>
            <person name="Li M."/>
        </authorList>
    </citation>
    <scope>NUCLEOTIDE SEQUENCE [LARGE SCALE GENOMIC DNA]</scope>
    <source>
        <strain evidence="5">SpSt-1181</strain>
    </source>
</reference>
<comment type="subcellular location">
    <subcellularLocation>
        <location evidence="4">Cytoplasm</location>
    </subcellularLocation>
</comment>
<proteinExistence type="inferred from homology"/>
<comment type="catalytic activity">
    <reaction evidence="4">
        <text>N-terminal L-lysyl-[protein] + L-leucyl-tRNA(Leu) = N-terminal L-leucyl-L-lysyl-[protein] + tRNA(Leu) + H(+)</text>
        <dbReference type="Rhea" id="RHEA:12340"/>
        <dbReference type="Rhea" id="RHEA-COMP:9613"/>
        <dbReference type="Rhea" id="RHEA-COMP:9622"/>
        <dbReference type="Rhea" id="RHEA-COMP:12670"/>
        <dbReference type="Rhea" id="RHEA-COMP:12671"/>
        <dbReference type="ChEBI" id="CHEBI:15378"/>
        <dbReference type="ChEBI" id="CHEBI:65249"/>
        <dbReference type="ChEBI" id="CHEBI:78442"/>
        <dbReference type="ChEBI" id="CHEBI:78494"/>
        <dbReference type="ChEBI" id="CHEBI:133043"/>
        <dbReference type="EC" id="2.3.2.6"/>
    </reaction>
</comment>
<dbReference type="GO" id="GO:0005737">
    <property type="term" value="C:cytoplasm"/>
    <property type="evidence" value="ECO:0007669"/>
    <property type="project" value="UniProtKB-SubCell"/>
</dbReference>
<comment type="function">
    <text evidence="4">Functions in the N-end rule pathway of protein degradation where it conjugates Leu, Phe and, less efficiently, Met from aminoacyl-tRNAs to the N-termini of proteins containing an N-terminal arginine or lysine.</text>
</comment>
<dbReference type="PANTHER" id="PTHR30098:SF2">
    <property type="entry name" value="LEUCYL_PHENYLALANYL-TRNA--PROTEIN TRANSFERASE"/>
    <property type="match status" value="1"/>
</dbReference>
<protein>
    <recommendedName>
        <fullName evidence="4">Leucyl/phenylalanyl-tRNA--protein transferase</fullName>
        <ecNumber evidence="4">2.3.2.6</ecNumber>
    </recommendedName>
    <alternativeName>
        <fullName evidence="4">L/F-transferase</fullName>
    </alternativeName>
    <alternativeName>
        <fullName evidence="4">Leucyltransferase</fullName>
    </alternativeName>
    <alternativeName>
        <fullName evidence="4">Phenyalanyltransferase</fullName>
    </alternativeName>
</protein>
<dbReference type="NCBIfam" id="TIGR00667">
    <property type="entry name" value="aat"/>
    <property type="match status" value="1"/>
</dbReference>
<evidence type="ECO:0000256" key="4">
    <source>
        <dbReference type="HAMAP-Rule" id="MF_00688"/>
    </source>
</evidence>
<accession>A0A831SV51</accession>
<sequence>MLKLEDVIRAYHHGYFPMGDPDDGNVYWCRPYRRAVFPLDSYRPSRVVRRLVRDGAFEVALDRDFASVIHSCARPRCNEKETWISEDIIAVYIELHELGLAHSVECYDEQGLAGGLYGIAIGGAFFGESMFFNRPNASKVAFDGLVTHLRKQKYELLDAQIMNPHLRMLGAVEISHEEYLRLLYGAMHKKIRFF</sequence>
<dbReference type="InterPro" id="IPR016181">
    <property type="entry name" value="Acyl_CoA_acyltransferase"/>
</dbReference>
<comment type="caution">
    <text evidence="5">The sequence shown here is derived from an EMBL/GenBank/DDBJ whole genome shotgun (WGS) entry which is preliminary data.</text>
</comment>
<dbReference type="InterPro" id="IPR004616">
    <property type="entry name" value="Leu/Phe-tRNA_Trfase"/>
</dbReference>
<evidence type="ECO:0000256" key="1">
    <source>
        <dbReference type="ARBA" id="ARBA00022490"/>
    </source>
</evidence>
<dbReference type="AlphaFoldDB" id="A0A831SV51"/>
<evidence type="ECO:0000256" key="3">
    <source>
        <dbReference type="ARBA" id="ARBA00023315"/>
    </source>
</evidence>
<comment type="similarity">
    <text evidence="4">Belongs to the L/F-transferase family.</text>
</comment>
<name>A0A831SV51_PROAE</name>
<keyword evidence="3 4" id="KW-0012">Acyltransferase</keyword>
<evidence type="ECO:0000313" key="5">
    <source>
        <dbReference type="EMBL" id="HED31423.1"/>
    </source>
</evidence>
<dbReference type="HAMAP" id="MF_00688">
    <property type="entry name" value="Leu_Phe_trans"/>
    <property type="match status" value="1"/>
</dbReference>
<comment type="catalytic activity">
    <reaction evidence="4">
        <text>L-phenylalanyl-tRNA(Phe) + an N-terminal L-alpha-aminoacyl-[protein] = an N-terminal L-phenylalanyl-L-alpha-aminoacyl-[protein] + tRNA(Phe)</text>
        <dbReference type="Rhea" id="RHEA:43632"/>
        <dbReference type="Rhea" id="RHEA-COMP:9668"/>
        <dbReference type="Rhea" id="RHEA-COMP:9699"/>
        <dbReference type="Rhea" id="RHEA-COMP:10636"/>
        <dbReference type="Rhea" id="RHEA-COMP:10637"/>
        <dbReference type="ChEBI" id="CHEBI:78442"/>
        <dbReference type="ChEBI" id="CHEBI:78531"/>
        <dbReference type="ChEBI" id="CHEBI:78597"/>
        <dbReference type="ChEBI" id="CHEBI:83561"/>
        <dbReference type="EC" id="2.3.2.6"/>
    </reaction>
</comment>
<dbReference type="Proteomes" id="UP000886335">
    <property type="component" value="Unassembled WGS sequence"/>
</dbReference>
<comment type="catalytic activity">
    <reaction evidence="4">
        <text>N-terminal L-arginyl-[protein] + L-leucyl-tRNA(Leu) = N-terminal L-leucyl-L-arginyl-[protein] + tRNA(Leu) + H(+)</text>
        <dbReference type="Rhea" id="RHEA:50416"/>
        <dbReference type="Rhea" id="RHEA-COMP:9613"/>
        <dbReference type="Rhea" id="RHEA-COMP:9622"/>
        <dbReference type="Rhea" id="RHEA-COMP:12672"/>
        <dbReference type="Rhea" id="RHEA-COMP:12673"/>
        <dbReference type="ChEBI" id="CHEBI:15378"/>
        <dbReference type="ChEBI" id="CHEBI:64719"/>
        <dbReference type="ChEBI" id="CHEBI:78442"/>
        <dbReference type="ChEBI" id="CHEBI:78494"/>
        <dbReference type="ChEBI" id="CHEBI:133044"/>
        <dbReference type="EC" id="2.3.2.6"/>
    </reaction>
</comment>
<dbReference type="PANTHER" id="PTHR30098">
    <property type="entry name" value="LEUCYL/PHENYLALANYL-TRNA--PROTEIN TRANSFERASE"/>
    <property type="match status" value="1"/>
</dbReference>
<dbReference type="SUPFAM" id="SSF55729">
    <property type="entry name" value="Acyl-CoA N-acyltransferases (Nat)"/>
    <property type="match status" value="1"/>
</dbReference>
<evidence type="ECO:0000256" key="2">
    <source>
        <dbReference type="ARBA" id="ARBA00022679"/>
    </source>
</evidence>
<dbReference type="Gene3D" id="3.40.630.70">
    <property type="entry name" value="Leucyl/phenylalanyl-tRNA-protein transferase, C-terminal domain"/>
    <property type="match status" value="1"/>
</dbReference>
<organism evidence="5">
    <name type="scientific">Prosthecochloris aestuarii</name>
    <dbReference type="NCBI Taxonomy" id="1102"/>
    <lineage>
        <taxon>Bacteria</taxon>
        <taxon>Pseudomonadati</taxon>
        <taxon>Chlorobiota</taxon>
        <taxon>Chlorobiia</taxon>
        <taxon>Chlorobiales</taxon>
        <taxon>Chlorobiaceae</taxon>
        <taxon>Prosthecochloris</taxon>
    </lineage>
</organism>
<dbReference type="InterPro" id="IPR042203">
    <property type="entry name" value="Leu/Phe-tRNA_Trfase_C"/>
</dbReference>
<dbReference type="Pfam" id="PF03588">
    <property type="entry name" value="Leu_Phe_trans"/>
    <property type="match status" value="1"/>
</dbReference>
<keyword evidence="2 4" id="KW-0808">Transferase</keyword>
<keyword evidence="1 4" id="KW-0963">Cytoplasm</keyword>
<gene>
    <name evidence="4" type="primary">aat</name>
    <name evidence="5" type="ORF">ENN50_07050</name>
</gene>
<dbReference type="GO" id="GO:0030163">
    <property type="term" value="P:protein catabolic process"/>
    <property type="evidence" value="ECO:0007669"/>
    <property type="project" value="UniProtKB-UniRule"/>
</dbReference>